<dbReference type="AlphaFoldDB" id="A0A1E3EM79"/>
<name>A0A1E3EM79_BRAEL</name>
<dbReference type="RefSeq" id="WP_069278004.1">
    <property type="nucleotide sequence ID" value="NZ_JAFICZ010000001.1"/>
</dbReference>
<dbReference type="eggNOG" id="ENOG50300SI">
    <property type="taxonomic scope" value="Bacteria"/>
</dbReference>
<organism evidence="2 3">
    <name type="scientific">Bradyrhizobium elkanii</name>
    <dbReference type="NCBI Taxonomy" id="29448"/>
    <lineage>
        <taxon>Bacteria</taxon>
        <taxon>Pseudomonadati</taxon>
        <taxon>Pseudomonadota</taxon>
        <taxon>Alphaproteobacteria</taxon>
        <taxon>Hyphomicrobiales</taxon>
        <taxon>Nitrobacteraceae</taxon>
        <taxon>Bradyrhizobium</taxon>
    </lineage>
</organism>
<sequence length="66" mass="6815">MQRGTTRLKALRQLIADEGLTIAILAAVAAATVVAFGFGAEADIVASMLIIGLVTALAETRMRSGK</sequence>
<keyword evidence="1" id="KW-0472">Membrane</keyword>
<dbReference type="Proteomes" id="UP000673383">
    <property type="component" value="Unassembled WGS sequence"/>
</dbReference>
<keyword evidence="1" id="KW-0812">Transmembrane</keyword>
<evidence type="ECO:0000256" key="1">
    <source>
        <dbReference type="SAM" id="Phobius"/>
    </source>
</evidence>
<gene>
    <name evidence="2" type="ORF">JOH49_005114</name>
</gene>
<keyword evidence="1" id="KW-1133">Transmembrane helix</keyword>
<feature type="transmembrane region" description="Helical" evidence="1">
    <location>
        <begin position="44"/>
        <end position="60"/>
    </location>
</feature>
<comment type="caution">
    <text evidence="2">The sequence shown here is derived from an EMBL/GenBank/DDBJ whole genome shotgun (WGS) entry which is preliminary data.</text>
</comment>
<evidence type="ECO:0000313" key="2">
    <source>
        <dbReference type="EMBL" id="MBP1295361.1"/>
    </source>
</evidence>
<protein>
    <submittedName>
        <fullName evidence="2">Uncharacterized protein</fullName>
    </submittedName>
</protein>
<proteinExistence type="predicted"/>
<accession>A0A1E3EM79</accession>
<evidence type="ECO:0000313" key="3">
    <source>
        <dbReference type="Proteomes" id="UP000673383"/>
    </source>
</evidence>
<reference evidence="2" key="1">
    <citation type="submission" date="2021-02" db="EMBL/GenBank/DDBJ databases">
        <title>Genomic Encyclopedia of Type Strains, Phase IV (KMG-V): Genome sequencing to study the core and pangenomes of soil and plant-associated prokaryotes.</title>
        <authorList>
            <person name="Whitman W."/>
        </authorList>
    </citation>
    <scope>NUCLEOTIDE SEQUENCE</scope>
    <source>
        <strain evidence="2">USDA 406</strain>
    </source>
</reference>
<feature type="transmembrane region" description="Helical" evidence="1">
    <location>
        <begin position="20"/>
        <end position="38"/>
    </location>
</feature>
<dbReference type="EMBL" id="JAFICZ010000001">
    <property type="protein sequence ID" value="MBP1295361.1"/>
    <property type="molecule type" value="Genomic_DNA"/>
</dbReference>